<comment type="caution">
    <text evidence="17">The sequence shown here is derived from an EMBL/GenBank/DDBJ whole genome shotgun (WGS) entry which is preliminary data.</text>
</comment>
<dbReference type="InterPro" id="IPR027417">
    <property type="entry name" value="P-loop_NTPase"/>
</dbReference>
<dbReference type="GO" id="GO:0003924">
    <property type="term" value="F:GTPase activity"/>
    <property type="evidence" value="ECO:0007669"/>
    <property type="project" value="InterPro"/>
</dbReference>
<feature type="domain" description="B box-type" evidence="16">
    <location>
        <begin position="109"/>
        <end position="155"/>
    </location>
</feature>
<keyword evidence="9" id="KW-0862">Zinc</keyword>
<evidence type="ECO:0000256" key="9">
    <source>
        <dbReference type="ARBA" id="ARBA00022833"/>
    </source>
</evidence>
<dbReference type="Gene3D" id="3.30.40.10">
    <property type="entry name" value="Zinc/RING finger domain, C3HC4 (zinc finger)"/>
    <property type="match status" value="1"/>
</dbReference>
<keyword evidence="4" id="KW-0808">Transferase</keyword>
<dbReference type="InterPro" id="IPR024156">
    <property type="entry name" value="Small_GTPase_ARF"/>
</dbReference>
<dbReference type="InterPro" id="IPR013083">
    <property type="entry name" value="Znf_RING/FYVE/PHD"/>
</dbReference>
<comment type="similarity">
    <text evidence="11">In the C-terminal section; belongs to the small GTPase superfamily. Arf family.</text>
</comment>
<dbReference type="GO" id="GO:0061630">
    <property type="term" value="F:ubiquitin protein ligase activity"/>
    <property type="evidence" value="ECO:0007669"/>
    <property type="project" value="UniProtKB-EC"/>
</dbReference>
<evidence type="ECO:0000313" key="18">
    <source>
        <dbReference type="Proteomes" id="UP001461498"/>
    </source>
</evidence>
<keyword evidence="18" id="KW-1185">Reference proteome</keyword>
<dbReference type="SUPFAM" id="SSF57845">
    <property type="entry name" value="B-box zinc-binding domain"/>
    <property type="match status" value="1"/>
</dbReference>
<dbReference type="Pfam" id="PF00025">
    <property type="entry name" value="Arf"/>
    <property type="match status" value="1"/>
</dbReference>
<dbReference type="InterPro" id="IPR027370">
    <property type="entry name" value="Znf-RING_euk"/>
</dbReference>
<dbReference type="Proteomes" id="UP001461498">
    <property type="component" value="Unassembled WGS sequence"/>
</dbReference>
<accession>A0AAW1D2N0</accession>
<organism evidence="17 18">
    <name type="scientific">Rhynocoris fuscipes</name>
    <dbReference type="NCBI Taxonomy" id="488301"/>
    <lineage>
        <taxon>Eukaryota</taxon>
        <taxon>Metazoa</taxon>
        <taxon>Ecdysozoa</taxon>
        <taxon>Arthropoda</taxon>
        <taxon>Hexapoda</taxon>
        <taxon>Insecta</taxon>
        <taxon>Pterygota</taxon>
        <taxon>Neoptera</taxon>
        <taxon>Paraneoptera</taxon>
        <taxon>Hemiptera</taxon>
        <taxon>Heteroptera</taxon>
        <taxon>Panheteroptera</taxon>
        <taxon>Cimicomorpha</taxon>
        <taxon>Reduviidae</taxon>
        <taxon>Harpactorinae</taxon>
        <taxon>Harpactorini</taxon>
        <taxon>Rhynocoris</taxon>
    </lineage>
</organism>
<dbReference type="SMART" id="SM00336">
    <property type="entry name" value="BBOX"/>
    <property type="match status" value="2"/>
</dbReference>
<evidence type="ECO:0000256" key="10">
    <source>
        <dbReference type="ARBA" id="ARBA00023134"/>
    </source>
</evidence>
<sequence length="551" mass="61929">MYSFKSKFSNKNNVLECRVCEDVFTVQGERVPRLLYCGHTVCHACLLRLPLKDDSILCPFDRQPTPVGSTGVWGLKKNFALLELLEKLELTDKETTIPDKKVLRNESEANVGRCDEDESHTAVLYCVVCRSHLCEPCSVITHATRTLAPHKRVPLADKPKDLPRCQAHPAHTAEFVCLKEECRTPMVCYLCKEYGRHKDHPHSLLEAEAEKLRTMVSVALERTHQLIEQMNQTERRLDEVVIGIEGNGDDVGTLESARSRVEHHFEELRAKLEMQEATARSAVETHARERLATLRASQQDIATWLAQVMSVVVLCETSLSHDDTRLVSCGPQLKKALESIEKQHDQFNQLSPEQFNPDIPITFTKDNRVHIGPKIEMRVVALGLDGAGKTSILFKLKQNEFMSCRSPTIGFNVEPIEYKNLRFNIWDIGGQPKLRPLWKHYFLNTQAVVFVVDSSDKERLPEAGLELAKLVGEKDLKEAALLILANKQDIDGCEGLETITELLGASKLCCGHSWHLQACSARTGIGLYQGLDWLSSQLVASPVTNYTTVSS</sequence>
<evidence type="ECO:0000256" key="8">
    <source>
        <dbReference type="ARBA" id="ARBA00022786"/>
    </source>
</evidence>
<feature type="binding site" evidence="12">
    <location>
        <position position="430"/>
    </location>
    <ligand>
        <name>GTP</name>
        <dbReference type="ChEBI" id="CHEBI:37565"/>
    </ligand>
</feature>
<evidence type="ECO:0000256" key="7">
    <source>
        <dbReference type="ARBA" id="ARBA00022771"/>
    </source>
</evidence>
<dbReference type="Gene3D" id="3.40.50.300">
    <property type="entry name" value="P-loop containing nucleotide triphosphate hydrolases"/>
    <property type="match status" value="1"/>
</dbReference>
<dbReference type="InterPro" id="IPR006689">
    <property type="entry name" value="Small_GTPase_ARF/SAR"/>
</dbReference>
<dbReference type="SUPFAM" id="SSF57850">
    <property type="entry name" value="RING/U-box"/>
    <property type="match status" value="1"/>
</dbReference>
<dbReference type="FunFam" id="3.40.50.300:FF:000486">
    <property type="entry name" value="E3 ubiquitin-protein ligase TRIM23"/>
    <property type="match status" value="1"/>
</dbReference>
<protein>
    <recommendedName>
        <fullName evidence="3">RING-type E3 ubiquitin transferase</fullName>
        <ecNumber evidence="3">2.3.2.27</ecNumber>
    </recommendedName>
</protein>
<dbReference type="PROSITE" id="PS50089">
    <property type="entry name" value="ZF_RING_2"/>
    <property type="match status" value="1"/>
</dbReference>
<dbReference type="CDD" id="cd19774">
    <property type="entry name" value="Bbox2_TRIM23_C-IX_rpt2"/>
    <property type="match status" value="1"/>
</dbReference>
<evidence type="ECO:0000256" key="2">
    <source>
        <dbReference type="ARBA" id="ARBA00004906"/>
    </source>
</evidence>
<keyword evidence="5 13" id="KW-0479">Metal-binding</keyword>
<keyword evidence="8" id="KW-0833">Ubl conjugation pathway</keyword>
<dbReference type="CDD" id="cd16645">
    <property type="entry name" value="mRING-HC-C3HC3D_TRIM23_C-IX"/>
    <property type="match status" value="1"/>
</dbReference>
<dbReference type="FunFam" id="3.30.40.10:FF:000130">
    <property type="entry name" value="E3 ubiquitin-protein ligase TRIM23"/>
    <property type="match status" value="1"/>
</dbReference>
<dbReference type="PRINTS" id="PR00328">
    <property type="entry name" value="SAR1GTPBP"/>
</dbReference>
<evidence type="ECO:0000256" key="1">
    <source>
        <dbReference type="ARBA" id="ARBA00000900"/>
    </source>
</evidence>
<dbReference type="PROSITE" id="PS00518">
    <property type="entry name" value="ZF_RING_1"/>
    <property type="match status" value="1"/>
</dbReference>
<evidence type="ECO:0000259" key="15">
    <source>
        <dbReference type="PROSITE" id="PS50089"/>
    </source>
</evidence>
<feature type="binding site" evidence="12">
    <location>
        <begin position="383"/>
        <end position="390"/>
    </location>
    <ligand>
        <name>GTP</name>
        <dbReference type="ChEBI" id="CHEBI:37565"/>
    </ligand>
</feature>
<dbReference type="CDD" id="cd00878">
    <property type="entry name" value="Arf_Arl"/>
    <property type="match status" value="1"/>
</dbReference>
<dbReference type="CDD" id="cd19773">
    <property type="entry name" value="Bbox2_TRIM23_C-IX_rpt1"/>
    <property type="match status" value="1"/>
</dbReference>
<reference evidence="17 18" key="1">
    <citation type="submission" date="2022-12" db="EMBL/GenBank/DDBJ databases">
        <title>Chromosome-level genome assembly of true bugs.</title>
        <authorList>
            <person name="Ma L."/>
            <person name="Li H."/>
        </authorList>
    </citation>
    <scope>NUCLEOTIDE SEQUENCE [LARGE SCALE GENOMIC DNA]</scope>
    <source>
        <strain evidence="17">Lab_2022b</strain>
    </source>
</reference>
<name>A0AAW1D2N0_9HEMI</name>
<dbReference type="SUPFAM" id="SSF52540">
    <property type="entry name" value="P-loop containing nucleoside triphosphate hydrolases"/>
    <property type="match status" value="1"/>
</dbReference>
<dbReference type="PANTHER" id="PTHR11711">
    <property type="entry name" value="ADP RIBOSYLATION FACTOR-RELATED"/>
    <property type="match status" value="1"/>
</dbReference>
<dbReference type="GO" id="GO:0005525">
    <property type="term" value="F:GTP binding"/>
    <property type="evidence" value="ECO:0007669"/>
    <property type="project" value="UniProtKB-KW"/>
</dbReference>
<dbReference type="EMBL" id="JAPXFL010000008">
    <property type="protein sequence ID" value="KAK9502809.1"/>
    <property type="molecule type" value="Genomic_DNA"/>
</dbReference>
<gene>
    <name evidence="17" type="ORF">O3M35_011513</name>
</gene>
<dbReference type="SMART" id="SM00184">
    <property type="entry name" value="RING"/>
    <property type="match status" value="1"/>
</dbReference>
<evidence type="ECO:0000256" key="14">
    <source>
        <dbReference type="PROSITE-ProRule" id="PRU00024"/>
    </source>
</evidence>
<keyword evidence="6 12" id="KW-0547">Nucleotide-binding</keyword>
<evidence type="ECO:0000313" key="17">
    <source>
        <dbReference type="EMBL" id="KAK9502809.1"/>
    </source>
</evidence>
<feature type="binding site" evidence="13">
    <location>
        <position position="408"/>
    </location>
    <ligand>
        <name>Mg(2+)</name>
        <dbReference type="ChEBI" id="CHEBI:18420"/>
    </ligand>
</feature>
<dbReference type="InterPro" id="IPR000315">
    <property type="entry name" value="Znf_B-box"/>
</dbReference>
<dbReference type="GO" id="GO:0051649">
    <property type="term" value="P:establishment of localization in cell"/>
    <property type="evidence" value="ECO:0007669"/>
    <property type="project" value="UniProtKB-ARBA"/>
</dbReference>
<dbReference type="InterPro" id="IPR001841">
    <property type="entry name" value="Znf_RING"/>
</dbReference>
<evidence type="ECO:0000256" key="4">
    <source>
        <dbReference type="ARBA" id="ARBA00022679"/>
    </source>
</evidence>
<dbReference type="AlphaFoldDB" id="A0AAW1D2N0"/>
<dbReference type="NCBIfam" id="TIGR00231">
    <property type="entry name" value="small_GTP"/>
    <property type="match status" value="1"/>
</dbReference>
<dbReference type="Pfam" id="PF00643">
    <property type="entry name" value="zf-B_box"/>
    <property type="match status" value="1"/>
</dbReference>
<keyword evidence="10 12" id="KW-0342">GTP-binding</keyword>
<dbReference type="Gene3D" id="3.30.160.60">
    <property type="entry name" value="Classic Zinc Finger"/>
    <property type="match status" value="1"/>
</dbReference>
<keyword evidence="13" id="KW-0460">Magnesium</keyword>
<dbReference type="SMART" id="SM00178">
    <property type="entry name" value="SAR"/>
    <property type="match status" value="1"/>
</dbReference>
<dbReference type="PROSITE" id="PS50119">
    <property type="entry name" value="ZF_BBOX"/>
    <property type="match status" value="1"/>
</dbReference>
<keyword evidence="7 14" id="KW-0863">Zinc-finger</keyword>
<dbReference type="GO" id="GO:0016192">
    <property type="term" value="P:vesicle-mediated transport"/>
    <property type="evidence" value="ECO:0007669"/>
    <property type="project" value="UniProtKB-ARBA"/>
</dbReference>
<proteinExistence type="inferred from homology"/>
<feature type="domain" description="RING-type" evidence="15">
    <location>
        <begin position="17"/>
        <end position="62"/>
    </location>
</feature>
<dbReference type="SMART" id="SM00175">
    <property type="entry name" value="RAB"/>
    <property type="match status" value="1"/>
</dbReference>
<evidence type="ECO:0000256" key="5">
    <source>
        <dbReference type="ARBA" id="ARBA00022723"/>
    </source>
</evidence>
<evidence type="ECO:0000256" key="11">
    <source>
        <dbReference type="ARBA" id="ARBA00061142"/>
    </source>
</evidence>
<evidence type="ECO:0000256" key="13">
    <source>
        <dbReference type="PIRSR" id="PIRSR606689-2"/>
    </source>
</evidence>
<feature type="binding site" evidence="13">
    <location>
        <position position="390"/>
    </location>
    <ligand>
        <name>Mg(2+)</name>
        <dbReference type="ChEBI" id="CHEBI:18420"/>
    </ligand>
</feature>
<feature type="binding site" evidence="12">
    <location>
        <begin position="486"/>
        <end position="489"/>
    </location>
    <ligand>
        <name>GTP</name>
        <dbReference type="ChEBI" id="CHEBI:37565"/>
    </ligand>
</feature>
<evidence type="ECO:0000256" key="3">
    <source>
        <dbReference type="ARBA" id="ARBA00012483"/>
    </source>
</evidence>
<dbReference type="InterPro" id="IPR005225">
    <property type="entry name" value="Small_GTP-bd"/>
</dbReference>
<comment type="pathway">
    <text evidence="2">Protein modification; protein ubiquitination.</text>
</comment>
<comment type="catalytic activity">
    <reaction evidence="1">
        <text>S-ubiquitinyl-[E2 ubiquitin-conjugating enzyme]-L-cysteine + [acceptor protein]-L-lysine = [E2 ubiquitin-conjugating enzyme]-L-cysteine + N(6)-ubiquitinyl-[acceptor protein]-L-lysine.</text>
        <dbReference type="EC" id="2.3.2.27"/>
    </reaction>
</comment>
<evidence type="ECO:0000256" key="12">
    <source>
        <dbReference type="PIRSR" id="PIRSR606689-1"/>
    </source>
</evidence>
<dbReference type="InterPro" id="IPR017907">
    <property type="entry name" value="Znf_RING_CS"/>
</dbReference>
<dbReference type="EC" id="2.3.2.27" evidence="3"/>
<dbReference type="SMART" id="SM00177">
    <property type="entry name" value="ARF"/>
    <property type="match status" value="1"/>
</dbReference>
<evidence type="ECO:0000256" key="6">
    <source>
        <dbReference type="ARBA" id="ARBA00022741"/>
    </source>
</evidence>
<dbReference type="Pfam" id="PF13445">
    <property type="entry name" value="zf-RING_UBOX"/>
    <property type="match status" value="1"/>
</dbReference>
<dbReference type="GO" id="GO:0008270">
    <property type="term" value="F:zinc ion binding"/>
    <property type="evidence" value="ECO:0007669"/>
    <property type="project" value="UniProtKB-KW"/>
</dbReference>
<dbReference type="PROSITE" id="PS51417">
    <property type="entry name" value="ARF"/>
    <property type="match status" value="1"/>
</dbReference>
<evidence type="ECO:0000259" key="16">
    <source>
        <dbReference type="PROSITE" id="PS50119"/>
    </source>
</evidence>